<keyword evidence="1" id="KW-0472">Membrane</keyword>
<evidence type="ECO:0000256" key="1">
    <source>
        <dbReference type="SAM" id="Phobius"/>
    </source>
</evidence>
<gene>
    <name evidence="2" type="ORF">J2W36_002028</name>
</gene>
<name>A0ABT9S8S5_9BURK</name>
<organism evidence="2 3">
    <name type="scientific">Variovorax ginsengisoli</name>
    <dbReference type="NCBI Taxonomy" id="363844"/>
    <lineage>
        <taxon>Bacteria</taxon>
        <taxon>Pseudomonadati</taxon>
        <taxon>Pseudomonadota</taxon>
        <taxon>Betaproteobacteria</taxon>
        <taxon>Burkholderiales</taxon>
        <taxon>Comamonadaceae</taxon>
        <taxon>Variovorax</taxon>
    </lineage>
</organism>
<keyword evidence="3" id="KW-1185">Reference proteome</keyword>
<comment type="caution">
    <text evidence="2">The sequence shown here is derived from an EMBL/GenBank/DDBJ whole genome shotgun (WGS) entry which is preliminary data.</text>
</comment>
<dbReference type="EMBL" id="JAUSRO010000005">
    <property type="protein sequence ID" value="MDP9899777.1"/>
    <property type="molecule type" value="Genomic_DNA"/>
</dbReference>
<dbReference type="RefSeq" id="WP_307689589.1">
    <property type="nucleotide sequence ID" value="NZ_JAUSRO010000005.1"/>
</dbReference>
<feature type="transmembrane region" description="Helical" evidence="1">
    <location>
        <begin position="78"/>
        <end position="99"/>
    </location>
</feature>
<accession>A0ABT9S8S5</accession>
<reference evidence="2 3" key="1">
    <citation type="submission" date="2023-07" db="EMBL/GenBank/DDBJ databases">
        <title>Sorghum-associated microbial communities from plants grown in Nebraska, USA.</title>
        <authorList>
            <person name="Schachtman D."/>
        </authorList>
    </citation>
    <scope>NUCLEOTIDE SEQUENCE [LARGE SCALE GENOMIC DNA]</scope>
    <source>
        <strain evidence="2 3">DS1607</strain>
    </source>
</reference>
<keyword evidence="1" id="KW-1133">Transmembrane helix</keyword>
<keyword evidence="1" id="KW-0812">Transmembrane</keyword>
<feature type="transmembrane region" description="Helical" evidence="1">
    <location>
        <begin position="43"/>
        <end position="66"/>
    </location>
</feature>
<dbReference type="Proteomes" id="UP001226867">
    <property type="component" value="Unassembled WGS sequence"/>
</dbReference>
<proteinExistence type="predicted"/>
<dbReference type="Pfam" id="PF12365">
    <property type="entry name" value="DUF3649"/>
    <property type="match status" value="1"/>
</dbReference>
<sequence>MSMILIFEFLLWLLHHDFPNDLARRPARAVTAGVGYRLGVASRVVAAIAGGYGVAALSAAVLALCLPAAFGMARSEAALTGTLLSFLIFALAVIWVFAARTAARAWVGLAMAAVPLGLLLAVLMRLAGDAA</sequence>
<evidence type="ECO:0000313" key="2">
    <source>
        <dbReference type="EMBL" id="MDP9899777.1"/>
    </source>
</evidence>
<protein>
    <submittedName>
        <fullName evidence="2">Membrane protein</fullName>
    </submittedName>
</protein>
<evidence type="ECO:0000313" key="3">
    <source>
        <dbReference type="Proteomes" id="UP001226867"/>
    </source>
</evidence>
<feature type="transmembrane region" description="Helical" evidence="1">
    <location>
        <begin position="105"/>
        <end position="127"/>
    </location>
</feature>
<dbReference type="InterPro" id="IPR022109">
    <property type="entry name" value="DUF3649"/>
</dbReference>